<dbReference type="InterPro" id="IPR007437">
    <property type="entry name" value="DUF486"/>
</dbReference>
<dbReference type="PIRSF" id="PIRSF021239">
    <property type="entry name" value="UCP021239"/>
    <property type="match status" value="1"/>
</dbReference>
<dbReference type="EMBL" id="FUYS01000002">
    <property type="protein sequence ID" value="SKB36139.1"/>
    <property type="molecule type" value="Genomic_DNA"/>
</dbReference>
<dbReference type="OrthoDB" id="9805206at2"/>
<protein>
    <recommendedName>
        <fullName evidence="4">DMT family protein</fullName>
    </recommendedName>
</protein>
<proteinExistence type="predicted"/>
<evidence type="ECO:0000256" key="1">
    <source>
        <dbReference type="SAM" id="Phobius"/>
    </source>
</evidence>
<sequence>MVKKAILTVGLLVLSNAFMTLAWYGHLKFKEMNWFSNLGLVGIIFISWGIALFEYSLQVPANRIGFSDNGGPFNLWQLKVIQEVITLTVFSVFAIVFFKSEPFRINHVIGFVFLVLAVYFIFKK</sequence>
<evidence type="ECO:0000313" key="2">
    <source>
        <dbReference type="EMBL" id="SKB36139.1"/>
    </source>
</evidence>
<dbReference type="PANTHER" id="PTHR38482:SF1">
    <property type="entry name" value="DMT FAMILY PROTEIN"/>
    <property type="match status" value="1"/>
</dbReference>
<feature type="transmembrane region" description="Helical" evidence="1">
    <location>
        <begin position="78"/>
        <end position="98"/>
    </location>
</feature>
<feature type="transmembrane region" description="Helical" evidence="1">
    <location>
        <begin position="38"/>
        <end position="57"/>
    </location>
</feature>
<dbReference type="Proteomes" id="UP000190541">
    <property type="component" value="Unassembled WGS sequence"/>
</dbReference>
<dbReference type="AlphaFoldDB" id="A0A1T5AMT4"/>
<keyword evidence="1" id="KW-0812">Transmembrane</keyword>
<organism evidence="2 3">
    <name type="scientific">Parapedobacter luteus</name>
    <dbReference type="NCBI Taxonomy" id="623280"/>
    <lineage>
        <taxon>Bacteria</taxon>
        <taxon>Pseudomonadati</taxon>
        <taxon>Bacteroidota</taxon>
        <taxon>Sphingobacteriia</taxon>
        <taxon>Sphingobacteriales</taxon>
        <taxon>Sphingobacteriaceae</taxon>
        <taxon>Parapedobacter</taxon>
    </lineage>
</organism>
<dbReference type="PANTHER" id="PTHR38482">
    <property type="entry name" value="DMT FAMILY PROTEIN"/>
    <property type="match status" value="1"/>
</dbReference>
<keyword evidence="1" id="KW-0472">Membrane</keyword>
<dbReference type="RefSeq" id="WP_079715618.1">
    <property type="nucleotide sequence ID" value="NZ_FUYS01000002.1"/>
</dbReference>
<keyword evidence="1" id="KW-1133">Transmembrane helix</keyword>
<feature type="transmembrane region" description="Helical" evidence="1">
    <location>
        <begin position="104"/>
        <end position="122"/>
    </location>
</feature>
<dbReference type="Pfam" id="PF04342">
    <property type="entry name" value="DMT_6"/>
    <property type="match status" value="1"/>
</dbReference>
<evidence type="ECO:0000313" key="3">
    <source>
        <dbReference type="Proteomes" id="UP000190541"/>
    </source>
</evidence>
<accession>A0A1T5AMT4</accession>
<keyword evidence="3" id="KW-1185">Reference proteome</keyword>
<gene>
    <name evidence="2" type="ORF">SAMN05660226_00894</name>
</gene>
<evidence type="ECO:0008006" key="4">
    <source>
        <dbReference type="Google" id="ProtNLM"/>
    </source>
</evidence>
<dbReference type="STRING" id="623280.SAMN05660226_00894"/>
<reference evidence="2 3" key="1">
    <citation type="submission" date="2017-02" db="EMBL/GenBank/DDBJ databases">
        <authorList>
            <person name="Peterson S.W."/>
        </authorList>
    </citation>
    <scope>NUCLEOTIDE SEQUENCE [LARGE SCALE GENOMIC DNA]</scope>
    <source>
        <strain evidence="2 3">DSM 22899</strain>
    </source>
</reference>
<name>A0A1T5AMT4_9SPHI</name>